<feature type="transmembrane region" description="Helical" evidence="1">
    <location>
        <begin position="9"/>
        <end position="27"/>
    </location>
</feature>
<reference evidence="2" key="1">
    <citation type="submission" date="2020-10" db="EMBL/GenBank/DDBJ databases">
        <authorList>
            <person name="Gilroy R."/>
        </authorList>
    </citation>
    <scope>NUCLEOTIDE SEQUENCE</scope>
    <source>
        <strain evidence="2">ChiW3-316</strain>
    </source>
</reference>
<dbReference type="EMBL" id="DVNC01000046">
    <property type="protein sequence ID" value="HIU53759.1"/>
    <property type="molecule type" value="Genomic_DNA"/>
</dbReference>
<organism evidence="2 3">
    <name type="scientific">Candidatus Scatocola faecipullorum</name>
    <dbReference type="NCBI Taxonomy" id="2840917"/>
    <lineage>
        <taxon>Bacteria</taxon>
        <taxon>Pseudomonadati</taxon>
        <taxon>Pseudomonadota</taxon>
        <taxon>Alphaproteobacteria</taxon>
        <taxon>Rhodospirillales</taxon>
        <taxon>Rhodospirillaceae</taxon>
        <taxon>Rhodospirillaceae incertae sedis</taxon>
        <taxon>Candidatus Scatocola</taxon>
    </lineage>
</organism>
<dbReference type="Proteomes" id="UP000824107">
    <property type="component" value="Unassembled WGS sequence"/>
</dbReference>
<reference evidence="2" key="2">
    <citation type="journal article" date="2021" name="PeerJ">
        <title>Extensive microbial diversity within the chicken gut microbiome revealed by metagenomics and culture.</title>
        <authorList>
            <person name="Gilroy R."/>
            <person name="Ravi A."/>
            <person name="Getino M."/>
            <person name="Pursley I."/>
            <person name="Horton D.L."/>
            <person name="Alikhan N.F."/>
            <person name="Baker D."/>
            <person name="Gharbi K."/>
            <person name="Hall N."/>
            <person name="Watson M."/>
            <person name="Adriaenssens E.M."/>
            <person name="Foster-Nyarko E."/>
            <person name="Jarju S."/>
            <person name="Secka A."/>
            <person name="Antonio M."/>
            <person name="Oren A."/>
            <person name="Chaudhuri R.R."/>
            <person name="La Ragione R."/>
            <person name="Hildebrand F."/>
            <person name="Pallen M.J."/>
        </authorList>
    </citation>
    <scope>NUCLEOTIDE SEQUENCE</scope>
    <source>
        <strain evidence="2">ChiW3-316</strain>
    </source>
</reference>
<evidence type="ECO:0000256" key="1">
    <source>
        <dbReference type="SAM" id="Phobius"/>
    </source>
</evidence>
<dbReference type="AlphaFoldDB" id="A0A9D1M4Z6"/>
<keyword evidence="1" id="KW-1133">Transmembrane helix</keyword>
<evidence type="ECO:0000313" key="2">
    <source>
        <dbReference type="EMBL" id="HIU53759.1"/>
    </source>
</evidence>
<sequence length="846" mass="99717">MKKLFYNNFYLILSLMGGIMIPVIIFMEVDVTDAELKVFIQNELHGSSYLFNKMQPYAYVNKPIEFYFYRFLNNDSYVSTFLGCIAAVDGVVLTLGISLSLERLSQIKNFYQNSMTITKIINTDILLKVYPWFVVVHLFITLCLFIMIATLRPIVFLLLLSSLFAMICYMFAYFKRIEEYASFASLNIKNKKLQRLTKTALENLDDFIRYLSLLKTLIISFSNYDERDKRVKKYIDEILIKYIMIFRKLRKEKYQNIFISNGEFRNNYNFIIPTIGILYDIYEDALNKNKIYIKVYITDTITKTAIIAGKSKFVFDYFYQKAEIYNILNYIEAVTLANAETYNKTVSVGRKVLLQYGYKPYFDLLQNDNLSVCQNELLSTLFNIVRAAIDNKQLDFISNLVKHQRSIYERKNYHFSHLLMTKMIQYSLYIQDYSILEICFKFEKINLNCKSCISPFPYSTKDYCCLLMYDCDYFISYDILNNRELASNLWNEVILVFIVKDILFYQHNPQIQLRVKQFRNDLKKTLNTLEFVELEKLKEKMILLKDTILKKLLNDTIFLSYLYLNNKILPQSITEDTIRKKLNLIIFVITHMINQRLALLNLKTLESKLKNYNFDSNIILNKKNINMPDVNNRVTNIFRILKNLGLIKYKTYKKTSLSVITCQISKIDILRKGNCAILDIWDILCYDRNKKIWNVLLQAITKVKKDSIKIADLNLAIKEQFQDYILISTLSYNTLNNLRTSLLRVKPIYDDKPFLGHYILENGLSVCYIHSFHDRLKQFGEAFLIRKKDFNIIINNNNFVETKENGADVSISILEKIIVNISSKVKIYSIKTDDCWENGEYSISTM</sequence>
<feature type="transmembrane region" description="Helical" evidence="1">
    <location>
        <begin position="129"/>
        <end position="148"/>
    </location>
</feature>
<proteinExistence type="predicted"/>
<keyword evidence="1" id="KW-0812">Transmembrane</keyword>
<accession>A0A9D1M4Z6</accession>
<gene>
    <name evidence="2" type="ORF">IAD20_06730</name>
</gene>
<keyword evidence="1" id="KW-0472">Membrane</keyword>
<evidence type="ECO:0000313" key="3">
    <source>
        <dbReference type="Proteomes" id="UP000824107"/>
    </source>
</evidence>
<protein>
    <submittedName>
        <fullName evidence="2">Uncharacterized protein</fullName>
    </submittedName>
</protein>
<comment type="caution">
    <text evidence="2">The sequence shown here is derived from an EMBL/GenBank/DDBJ whole genome shotgun (WGS) entry which is preliminary data.</text>
</comment>
<name>A0A9D1M4Z6_9PROT</name>
<feature type="transmembrane region" description="Helical" evidence="1">
    <location>
        <begin position="77"/>
        <end position="101"/>
    </location>
</feature>